<evidence type="ECO:0000256" key="2">
    <source>
        <dbReference type="SAM" id="Phobius"/>
    </source>
</evidence>
<evidence type="ECO:0000313" key="3">
    <source>
        <dbReference type="EMBL" id="KCZ64389.1"/>
    </source>
</evidence>
<dbReference type="Proteomes" id="UP000024547">
    <property type="component" value="Unassembled WGS sequence"/>
</dbReference>
<keyword evidence="2" id="KW-0812">Transmembrane</keyword>
<reference evidence="3 4" key="1">
    <citation type="journal article" date="2014" name="Antonie Van Leeuwenhoek">
        <title>Hyphomonas beringensis sp. nov. and Hyphomonas chukchiensis sp. nov., isolated from surface seawater of the Bering Sea and Chukchi Sea.</title>
        <authorList>
            <person name="Li C."/>
            <person name="Lai Q."/>
            <person name="Li G."/>
            <person name="Dong C."/>
            <person name="Wang J."/>
            <person name="Liao Y."/>
            <person name="Shao Z."/>
        </authorList>
    </citation>
    <scope>NUCLEOTIDE SEQUENCE [LARGE SCALE GENOMIC DNA]</scope>
    <source>
        <strain evidence="3 4">22II1-22F38</strain>
    </source>
</reference>
<evidence type="ECO:0000313" key="4">
    <source>
        <dbReference type="Proteomes" id="UP000024547"/>
    </source>
</evidence>
<gene>
    <name evidence="3" type="ORF">HY36_13640</name>
</gene>
<comment type="caution">
    <text evidence="3">The sequence shown here is derived from an EMBL/GenBank/DDBJ whole genome shotgun (WGS) entry which is preliminary data.</text>
</comment>
<organism evidence="3 4">
    <name type="scientific">Hyphomonas atlantica</name>
    <dbReference type="NCBI Taxonomy" id="1280948"/>
    <lineage>
        <taxon>Bacteria</taxon>
        <taxon>Pseudomonadati</taxon>
        <taxon>Pseudomonadota</taxon>
        <taxon>Alphaproteobacteria</taxon>
        <taxon>Hyphomonadales</taxon>
        <taxon>Hyphomonadaceae</taxon>
        <taxon>Hyphomonas</taxon>
    </lineage>
</organism>
<accession>A0A059E929</accession>
<dbReference type="AlphaFoldDB" id="A0A059E929"/>
<dbReference type="PATRIC" id="fig|1280948.3.peg.968"/>
<keyword evidence="2" id="KW-0472">Membrane</keyword>
<keyword evidence="2" id="KW-1133">Transmembrane helix</keyword>
<feature type="compositionally biased region" description="Polar residues" evidence="1">
    <location>
        <begin position="52"/>
        <end position="64"/>
    </location>
</feature>
<feature type="region of interest" description="Disordered" evidence="1">
    <location>
        <begin position="41"/>
        <end position="64"/>
    </location>
</feature>
<sequence>MEEAIMATKKAPKNKGILYFVMSGLLVSAMIAAAVYYADKSPPPNELLLDPTQRSSLTPEMNPS</sequence>
<keyword evidence="4" id="KW-1185">Reference proteome</keyword>
<protein>
    <submittedName>
        <fullName evidence="3">Uncharacterized protein</fullName>
    </submittedName>
</protein>
<evidence type="ECO:0000256" key="1">
    <source>
        <dbReference type="SAM" id="MobiDB-lite"/>
    </source>
</evidence>
<name>A0A059E929_9PROT</name>
<dbReference type="EMBL" id="AWFH01000004">
    <property type="protein sequence ID" value="KCZ64389.1"/>
    <property type="molecule type" value="Genomic_DNA"/>
</dbReference>
<proteinExistence type="predicted"/>
<feature type="transmembrane region" description="Helical" evidence="2">
    <location>
        <begin position="16"/>
        <end position="38"/>
    </location>
</feature>